<sequence length="514" mass="56382">MAMVKVMGAQPIADYLFTLTCDTAGTIYSIHWKRNGWPLYADNRTDFSMDNKTLTFNSVQHSDNGDYQCSAFNPMSNMTSPEYRLIVNYGPERLVIMSPDIAMTGHTVTFNCSASSQPPSQFSWFFNGSQVATGSVYETGPLTLASREEYTCVAFNNVTVRNSTVSKMLTVIGMVYSIHWMRNGWLLYADNRTDFSMDNKTLTFNSVQHSDNGDYQCSASNPLSNMTSPNYRLIVNYGPEMPVITGPAIGETGHNLTLNCLASSQPPSQFRWFFNGSQVATGSVYETGPLTLASQGEYTCVAFNNINGRNSTASKMLTVIEAITSVMVKRNKIPISSDNLTLTCDVTGRYDTIYWMKDNRSLVLNNTLNSDITISNNSLHFSPVKVSNDGNYQCVATNLFGPHISPKYQLLVNFSVVIGSVITVTLKCSADSRPTSEYGWIFNNQSVLGTGPMMSVIASLENAGDYTCVAKNPVTNISMSKTISLNVTGHSPAPPFLSRVGLMLTALLALSLCL</sequence>
<feature type="domain" description="Ig-like" evidence="5">
    <location>
        <begin position="91"/>
        <end position="235"/>
    </location>
</feature>
<feature type="domain" description="Ig-like" evidence="5">
    <location>
        <begin position="402"/>
        <end position="484"/>
    </location>
</feature>
<dbReference type="GeneID" id="120047238"/>
<dbReference type="InterPro" id="IPR003598">
    <property type="entry name" value="Ig_sub2"/>
</dbReference>
<dbReference type="InterPro" id="IPR003599">
    <property type="entry name" value="Ig_sub"/>
</dbReference>
<keyword evidence="6" id="KW-1185">Reference proteome</keyword>
<keyword evidence="2" id="KW-1015">Disulfide bond</keyword>
<dbReference type="AlphaFoldDB" id="A0A8U0UCM8"/>
<dbReference type="InterPro" id="IPR013783">
    <property type="entry name" value="Ig-like_fold"/>
</dbReference>
<dbReference type="InterPro" id="IPR036179">
    <property type="entry name" value="Ig-like_dom_sf"/>
</dbReference>
<dbReference type="Pfam" id="PF13895">
    <property type="entry name" value="Ig_2"/>
    <property type="match status" value="1"/>
</dbReference>
<dbReference type="SMART" id="SM00408">
    <property type="entry name" value="IGc2"/>
    <property type="match status" value="5"/>
</dbReference>
<dbReference type="InterPro" id="IPR007110">
    <property type="entry name" value="Ig-like_dom"/>
</dbReference>
<evidence type="ECO:0000256" key="3">
    <source>
        <dbReference type="ARBA" id="ARBA00023180"/>
    </source>
</evidence>
<evidence type="ECO:0000256" key="1">
    <source>
        <dbReference type="ARBA" id="ARBA00022729"/>
    </source>
</evidence>
<keyword evidence="4" id="KW-0393">Immunoglobulin domain</keyword>
<gene>
    <name evidence="7" type="primary">LOC120047238</name>
</gene>
<feature type="domain" description="Ig-like" evidence="5">
    <location>
        <begin position="239"/>
        <end position="318"/>
    </location>
</feature>
<dbReference type="PANTHER" id="PTHR44337:SF20">
    <property type="entry name" value="CARCINOEMBRYONIC ANTIGEN-RELATED CELL ADHESION MOLECULE 5-RELATED"/>
    <property type="match status" value="1"/>
</dbReference>
<name>A0A8U0UCM8_SALNM</name>
<dbReference type="RefSeq" id="XP_038848694.1">
    <property type="nucleotide sequence ID" value="XM_038992766.1"/>
</dbReference>
<reference evidence="7" key="1">
    <citation type="submission" date="2025-08" db="UniProtKB">
        <authorList>
            <consortium name="RefSeq"/>
        </authorList>
    </citation>
    <scope>IDENTIFICATION</scope>
    <source>
        <tissue evidence="7">White muscle</tissue>
    </source>
</reference>
<evidence type="ECO:0000259" key="5">
    <source>
        <dbReference type="PROSITE" id="PS50835"/>
    </source>
</evidence>
<evidence type="ECO:0000256" key="2">
    <source>
        <dbReference type="ARBA" id="ARBA00023157"/>
    </source>
</evidence>
<accession>A0A8U0UCM8</accession>
<feature type="domain" description="Ig-like" evidence="5">
    <location>
        <begin position="1"/>
        <end position="86"/>
    </location>
</feature>
<dbReference type="Proteomes" id="UP000808372">
    <property type="component" value="Chromosome 5"/>
</dbReference>
<organism evidence="6 7">
    <name type="scientific">Salvelinus namaycush</name>
    <name type="common">Lake trout</name>
    <name type="synonym">Salmo namaycush</name>
    <dbReference type="NCBI Taxonomy" id="8040"/>
    <lineage>
        <taxon>Eukaryota</taxon>
        <taxon>Metazoa</taxon>
        <taxon>Chordata</taxon>
        <taxon>Craniata</taxon>
        <taxon>Vertebrata</taxon>
        <taxon>Euteleostomi</taxon>
        <taxon>Actinopterygii</taxon>
        <taxon>Neopterygii</taxon>
        <taxon>Teleostei</taxon>
        <taxon>Protacanthopterygii</taxon>
        <taxon>Salmoniformes</taxon>
        <taxon>Salmonidae</taxon>
        <taxon>Salmoninae</taxon>
        <taxon>Salvelinus</taxon>
    </lineage>
</organism>
<keyword evidence="1" id="KW-0732">Signal</keyword>
<protein>
    <submittedName>
        <fullName evidence="7">Carcinoembryonic antigen-related cell adhesion molecule 20-like</fullName>
    </submittedName>
</protein>
<dbReference type="KEGG" id="snh:120047238"/>
<dbReference type="CDD" id="cd00096">
    <property type="entry name" value="Ig"/>
    <property type="match status" value="1"/>
</dbReference>
<dbReference type="InterPro" id="IPR052598">
    <property type="entry name" value="IgSF_CEA-related"/>
</dbReference>
<feature type="domain" description="Ig-like" evidence="5">
    <location>
        <begin position="321"/>
        <end position="398"/>
    </location>
</feature>
<dbReference type="Gene3D" id="2.60.40.10">
    <property type="entry name" value="Immunoglobulins"/>
    <property type="match status" value="6"/>
</dbReference>
<evidence type="ECO:0000313" key="6">
    <source>
        <dbReference type="Proteomes" id="UP000808372"/>
    </source>
</evidence>
<evidence type="ECO:0000313" key="7">
    <source>
        <dbReference type="RefSeq" id="XP_038848694.1"/>
    </source>
</evidence>
<dbReference type="Pfam" id="PF13927">
    <property type="entry name" value="Ig_3"/>
    <property type="match status" value="5"/>
</dbReference>
<proteinExistence type="predicted"/>
<dbReference type="SUPFAM" id="SSF48726">
    <property type="entry name" value="Immunoglobulin"/>
    <property type="match status" value="5"/>
</dbReference>
<evidence type="ECO:0000256" key="4">
    <source>
        <dbReference type="ARBA" id="ARBA00023319"/>
    </source>
</evidence>
<keyword evidence="3" id="KW-0325">Glycoprotein</keyword>
<dbReference type="PROSITE" id="PS50835">
    <property type="entry name" value="IG_LIKE"/>
    <property type="match status" value="5"/>
</dbReference>
<dbReference type="SMART" id="SM00409">
    <property type="entry name" value="IG"/>
    <property type="match status" value="5"/>
</dbReference>
<dbReference type="PANTHER" id="PTHR44337">
    <property type="entry name" value="CARCINOEMBRYONIC ANTIGEN-RELATED CELL ADHESION MOLECULE 8"/>
    <property type="match status" value="1"/>
</dbReference>